<gene>
    <name evidence="3 8" type="primary">grpE</name>
    <name evidence="8" type="ORF">OIK42_13195</name>
</gene>
<dbReference type="PRINTS" id="PR00773">
    <property type="entry name" value="GRPEPROTEIN"/>
</dbReference>
<dbReference type="EMBL" id="JAQQXP010000001">
    <property type="protein sequence ID" value="MDC8831715.1"/>
    <property type="molecule type" value="Genomic_DNA"/>
</dbReference>
<keyword evidence="3 4" id="KW-0346">Stress response</keyword>
<dbReference type="Gene3D" id="2.30.22.10">
    <property type="entry name" value="Head domain of nucleotide exchange factor GrpE"/>
    <property type="match status" value="1"/>
</dbReference>
<name>A0ABT5L3U6_9ALTE</name>
<comment type="subcellular location">
    <subcellularLocation>
        <location evidence="3">Cytoplasm</location>
    </subcellularLocation>
</comment>
<evidence type="ECO:0000256" key="5">
    <source>
        <dbReference type="RuleBase" id="RU004478"/>
    </source>
</evidence>
<dbReference type="InterPro" id="IPR000740">
    <property type="entry name" value="GrpE"/>
</dbReference>
<comment type="subunit">
    <text evidence="3">Homodimer.</text>
</comment>
<dbReference type="NCBIfam" id="NF010748">
    <property type="entry name" value="PRK14150.1"/>
    <property type="match status" value="1"/>
</dbReference>
<comment type="caution">
    <text evidence="8">The sequence shown here is derived from an EMBL/GenBank/DDBJ whole genome shotgun (WGS) entry which is preliminary data.</text>
</comment>
<dbReference type="Gene3D" id="3.90.20.20">
    <property type="match status" value="1"/>
</dbReference>
<dbReference type="InterPro" id="IPR013805">
    <property type="entry name" value="GrpE_CC"/>
</dbReference>
<reference evidence="8 9" key="1">
    <citation type="submission" date="2022-10" db="EMBL/GenBank/DDBJ databases">
        <title>Alteromonas sp. chi3 Genome sequencing.</title>
        <authorList>
            <person name="Park S."/>
        </authorList>
    </citation>
    <scope>NUCLEOTIDE SEQUENCE [LARGE SCALE GENOMIC DNA]</scope>
    <source>
        <strain evidence="9">chi3</strain>
    </source>
</reference>
<dbReference type="PANTHER" id="PTHR21237">
    <property type="entry name" value="GRPE PROTEIN"/>
    <property type="match status" value="1"/>
</dbReference>
<dbReference type="Pfam" id="PF01025">
    <property type="entry name" value="GrpE"/>
    <property type="match status" value="1"/>
</dbReference>
<dbReference type="NCBIfam" id="NF010738">
    <property type="entry name" value="PRK14140.1"/>
    <property type="match status" value="1"/>
</dbReference>
<organism evidence="8 9">
    <name type="scientific">Alteromonas gilva</name>
    <dbReference type="NCBI Taxonomy" id="2987522"/>
    <lineage>
        <taxon>Bacteria</taxon>
        <taxon>Pseudomonadati</taxon>
        <taxon>Pseudomonadota</taxon>
        <taxon>Gammaproteobacteria</taxon>
        <taxon>Alteromonadales</taxon>
        <taxon>Alteromonadaceae</taxon>
        <taxon>Alteromonas/Salinimonas group</taxon>
        <taxon>Alteromonas</taxon>
    </lineage>
</organism>
<keyword evidence="2 3" id="KW-0143">Chaperone</keyword>
<comment type="similarity">
    <text evidence="1 3 5">Belongs to the GrpE family.</text>
</comment>
<keyword evidence="9" id="KW-1185">Reference proteome</keyword>
<protein>
    <recommendedName>
        <fullName evidence="3 4">Protein GrpE</fullName>
    </recommendedName>
    <alternativeName>
        <fullName evidence="3">HSP-70 cofactor</fullName>
    </alternativeName>
</protein>
<evidence type="ECO:0000256" key="3">
    <source>
        <dbReference type="HAMAP-Rule" id="MF_01151"/>
    </source>
</evidence>
<dbReference type="NCBIfam" id="NF010737">
    <property type="entry name" value="PRK14139.1"/>
    <property type="match status" value="1"/>
</dbReference>
<dbReference type="HAMAP" id="MF_01151">
    <property type="entry name" value="GrpE"/>
    <property type="match status" value="1"/>
</dbReference>
<evidence type="ECO:0000313" key="8">
    <source>
        <dbReference type="EMBL" id="MDC8831715.1"/>
    </source>
</evidence>
<sequence>MGEPRDVQTENNEAPEGQTDSQAVEAEQVEVETVEGEIVDDNAVEGEVVDESAERIAELEKALAAAEATVNEQQDSVLRARADADNARRRADAEVEKARKFALERFAGELLPVIDNLERGLQMADAENDAIKPMIEGVEMTLKSFVSTIEKFGMVPIDPQGEAFNPELHQAMSMQESADHEPNTVMAVMQKGYELNGRLLRPAMVMVSRAPSSGVDTQA</sequence>
<dbReference type="RefSeq" id="WP_273641180.1">
    <property type="nucleotide sequence ID" value="NZ_JAQQXP010000001.1"/>
</dbReference>
<evidence type="ECO:0000313" key="9">
    <source>
        <dbReference type="Proteomes" id="UP001218788"/>
    </source>
</evidence>
<proteinExistence type="inferred from homology"/>
<dbReference type="Proteomes" id="UP001218788">
    <property type="component" value="Unassembled WGS sequence"/>
</dbReference>
<dbReference type="PANTHER" id="PTHR21237:SF23">
    <property type="entry name" value="GRPE PROTEIN HOMOLOG, MITOCHONDRIAL"/>
    <property type="match status" value="1"/>
</dbReference>
<evidence type="ECO:0000256" key="7">
    <source>
        <dbReference type="SAM" id="MobiDB-lite"/>
    </source>
</evidence>
<evidence type="ECO:0000256" key="6">
    <source>
        <dbReference type="SAM" id="Coils"/>
    </source>
</evidence>
<comment type="function">
    <text evidence="3 4">Participates actively in the response to hyperosmotic and heat shock by preventing the aggregation of stress-denatured proteins, in association with DnaK and GrpE. It is the nucleotide exchange factor for DnaK and may function as a thermosensor. Unfolded proteins bind initially to DnaJ; upon interaction with the DnaJ-bound protein, DnaK hydrolyzes its bound ATP, resulting in the formation of a stable complex. GrpE releases ADP from DnaK; ATP binding to DnaK triggers the release of the substrate protein, thus completing the reaction cycle. Several rounds of ATP-dependent interactions between DnaJ, DnaK and GrpE are required for fully efficient folding.</text>
</comment>
<dbReference type="SUPFAM" id="SSF51064">
    <property type="entry name" value="Head domain of nucleotide exchange factor GrpE"/>
    <property type="match status" value="1"/>
</dbReference>
<feature type="coiled-coil region" evidence="6">
    <location>
        <begin position="49"/>
        <end position="90"/>
    </location>
</feature>
<keyword evidence="6" id="KW-0175">Coiled coil</keyword>
<evidence type="ECO:0000256" key="4">
    <source>
        <dbReference type="RuleBase" id="RU000639"/>
    </source>
</evidence>
<dbReference type="InterPro" id="IPR009012">
    <property type="entry name" value="GrpE_head"/>
</dbReference>
<accession>A0ABT5L3U6</accession>
<dbReference type="CDD" id="cd00446">
    <property type="entry name" value="GrpE"/>
    <property type="match status" value="1"/>
</dbReference>
<evidence type="ECO:0000256" key="1">
    <source>
        <dbReference type="ARBA" id="ARBA00009054"/>
    </source>
</evidence>
<evidence type="ECO:0000256" key="2">
    <source>
        <dbReference type="ARBA" id="ARBA00023186"/>
    </source>
</evidence>
<dbReference type="PROSITE" id="PS01071">
    <property type="entry name" value="GRPE"/>
    <property type="match status" value="1"/>
</dbReference>
<keyword evidence="3" id="KW-0963">Cytoplasm</keyword>
<feature type="region of interest" description="Disordered" evidence="7">
    <location>
        <begin position="1"/>
        <end position="27"/>
    </location>
</feature>
<dbReference type="SUPFAM" id="SSF58014">
    <property type="entry name" value="Coiled-coil domain of nucleotide exchange factor GrpE"/>
    <property type="match status" value="1"/>
</dbReference>